<keyword evidence="12" id="KW-1185">Reference proteome</keyword>
<evidence type="ECO:0000256" key="2">
    <source>
        <dbReference type="ARBA" id="ARBA00022670"/>
    </source>
</evidence>
<dbReference type="Pfam" id="PF05572">
    <property type="entry name" value="Peptidase_M43"/>
    <property type="match status" value="1"/>
</dbReference>
<keyword evidence="5" id="KW-0378">Hydrolase</keyword>
<evidence type="ECO:0000256" key="1">
    <source>
        <dbReference type="ARBA" id="ARBA00008721"/>
    </source>
</evidence>
<dbReference type="SUPFAM" id="SSF55486">
    <property type="entry name" value="Metalloproteases ('zincins'), catalytic domain"/>
    <property type="match status" value="1"/>
</dbReference>
<evidence type="ECO:0000256" key="8">
    <source>
        <dbReference type="ARBA" id="ARBA00023157"/>
    </source>
</evidence>
<keyword evidence="2" id="KW-0645">Protease</keyword>
<dbReference type="Gene3D" id="3.40.390.10">
    <property type="entry name" value="Collagenase (Catalytic Domain)"/>
    <property type="match status" value="1"/>
</dbReference>
<proteinExistence type="inferred from homology"/>
<evidence type="ECO:0000313" key="11">
    <source>
        <dbReference type="EMBL" id="MDN5215017.1"/>
    </source>
</evidence>
<gene>
    <name evidence="11" type="ORF">QQ020_23250</name>
</gene>
<dbReference type="InterPro" id="IPR032675">
    <property type="entry name" value="LRR_dom_sf"/>
</dbReference>
<evidence type="ECO:0000256" key="7">
    <source>
        <dbReference type="ARBA" id="ARBA00023049"/>
    </source>
</evidence>
<dbReference type="Gene3D" id="3.80.10.10">
    <property type="entry name" value="Ribonuclease Inhibitor"/>
    <property type="match status" value="1"/>
</dbReference>
<keyword evidence="6" id="KW-0862">Zinc</keyword>
<evidence type="ECO:0000256" key="3">
    <source>
        <dbReference type="ARBA" id="ARBA00022723"/>
    </source>
</evidence>
<evidence type="ECO:0000256" key="6">
    <source>
        <dbReference type="ARBA" id="ARBA00022833"/>
    </source>
</evidence>
<feature type="domain" description="Peptidase M43 pregnancy-associated plasma-A" evidence="10">
    <location>
        <begin position="206"/>
        <end position="363"/>
    </location>
</feature>
<dbReference type="PANTHER" id="PTHR47466:SF1">
    <property type="entry name" value="METALLOPROTEASE MEP1 (AFU_ORTHOLOGUE AFUA_1G07730)-RELATED"/>
    <property type="match status" value="1"/>
</dbReference>
<keyword evidence="7 11" id="KW-0482">Metalloprotease</keyword>
<name>A0ABT8LB89_9BACT</name>
<accession>A0ABT8LB89</accession>
<dbReference type="RefSeq" id="WP_346760355.1">
    <property type="nucleotide sequence ID" value="NZ_JAUJEB010000005.1"/>
</dbReference>
<dbReference type="EMBL" id="JAUJEB010000005">
    <property type="protein sequence ID" value="MDN5215017.1"/>
    <property type="molecule type" value="Genomic_DNA"/>
</dbReference>
<comment type="similarity">
    <text evidence="1">Belongs to the peptidase M43B family.</text>
</comment>
<organism evidence="11 12">
    <name type="scientific">Agaribacillus aureus</name>
    <dbReference type="NCBI Taxonomy" id="3051825"/>
    <lineage>
        <taxon>Bacteria</taxon>
        <taxon>Pseudomonadati</taxon>
        <taxon>Bacteroidota</taxon>
        <taxon>Cytophagia</taxon>
        <taxon>Cytophagales</taxon>
        <taxon>Splendidivirgaceae</taxon>
        <taxon>Agaribacillus</taxon>
    </lineage>
</organism>
<evidence type="ECO:0000256" key="4">
    <source>
        <dbReference type="ARBA" id="ARBA00022729"/>
    </source>
</evidence>
<feature type="compositionally biased region" description="Polar residues" evidence="9">
    <location>
        <begin position="33"/>
        <end position="44"/>
    </location>
</feature>
<dbReference type="InterPro" id="IPR008754">
    <property type="entry name" value="Peptidase_M43"/>
</dbReference>
<protein>
    <submittedName>
        <fullName evidence="11">M43 family zinc metalloprotease</fullName>
    </submittedName>
</protein>
<keyword evidence="3" id="KW-0479">Metal-binding</keyword>
<evidence type="ECO:0000259" key="10">
    <source>
        <dbReference type="Pfam" id="PF05572"/>
    </source>
</evidence>
<dbReference type="GO" id="GO:0008237">
    <property type="term" value="F:metallopeptidase activity"/>
    <property type="evidence" value="ECO:0007669"/>
    <property type="project" value="UniProtKB-KW"/>
</dbReference>
<sequence>MDSKSLYITILFLLSLIQSQAQNGQTLKPLPPSGNSENGISQSESNLTNHEFCGADFTHNLRMKNDVQYKARHLKTNQAQKKMSEQKKALANGVMQIPVVVHIMYRGDAVGTGTNISDADVKRGIRYLNNYWRKVTGTWGAGAGVDMKMEFILAVQDENGNPTNGIDHVFMGGVAAYVSNGVNLYKSGGIKDYDPEGGVNSLKEYSIWDPTKYYNVWLVGEIDNRNCFSGSYTRGYAHSASGHGQPYDGSVVLVCEFLEEASNTLTHEMGHAFNLLHTFHGDNPNTNTCGDDGISDTPKHIRTSSMPGLYFGCNMNRANTCDLSFDEIINPDTGFRRSTGTHKDHIHNYMDYILCASEFTGGQRTVALAALNGPRASFLTSPALTPPVEIGDTFIADHITSLEVTAIGYNTAGGPNVTIPQAVDHGPNTYTVTAIGNGAFKGNGLTSMTIPDGVTSIGGRAFANNRLISVML</sequence>
<evidence type="ECO:0000256" key="5">
    <source>
        <dbReference type="ARBA" id="ARBA00022801"/>
    </source>
</evidence>
<evidence type="ECO:0000256" key="9">
    <source>
        <dbReference type="SAM" id="MobiDB-lite"/>
    </source>
</evidence>
<dbReference type="PANTHER" id="PTHR47466">
    <property type="match status" value="1"/>
</dbReference>
<evidence type="ECO:0000313" key="12">
    <source>
        <dbReference type="Proteomes" id="UP001172083"/>
    </source>
</evidence>
<dbReference type="Proteomes" id="UP001172083">
    <property type="component" value="Unassembled WGS sequence"/>
</dbReference>
<dbReference type="InterPro" id="IPR024079">
    <property type="entry name" value="MetalloPept_cat_dom_sf"/>
</dbReference>
<keyword evidence="8" id="KW-1015">Disulfide bond</keyword>
<reference evidence="11" key="1">
    <citation type="submission" date="2023-06" db="EMBL/GenBank/DDBJ databases">
        <title>Genomic of Agaribacillus aureum.</title>
        <authorList>
            <person name="Wang G."/>
        </authorList>
    </citation>
    <scope>NUCLEOTIDE SEQUENCE</scope>
    <source>
        <strain evidence="11">BMA12</strain>
    </source>
</reference>
<keyword evidence="4" id="KW-0732">Signal</keyword>
<feature type="region of interest" description="Disordered" evidence="9">
    <location>
        <begin position="25"/>
        <end position="44"/>
    </location>
</feature>
<comment type="caution">
    <text evidence="11">The sequence shown here is derived from an EMBL/GenBank/DDBJ whole genome shotgun (WGS) entry which is preliminary data.</text>
</comment>